<evidence type="ECO:0000256" key="2">
    <source>
        <dbReference type="ARBA" id="ARBA00023125"/>
    </source>
</evidence>
<dbReference type="PANTHER" id="PTHR33204">
    <property type="entry name" value="TRANSCRIPTIONAL REGULATOR, MARR FAMILY"/>
    <property type="match status" value="1"/>
</dbReference>
<evidence type="ECO:0000256" key="1">
    <source>
        <dbReference type="ARBA" id="ARBA00023015"/>
    </source>
</evidence>
<protein>
    <submittedName>
        <fullName evidence="5">Transcriptional regulator, HxlR family</fullName>
    </submittedName>
</protein>
<dbReference type="Gene3D" id="1.10.10.10">
    <property type="entry name" value="Winged helix-like DNA-binding domain superfamily/Winged helix DNA-binding domain"/>
    <property type="match status" value="2"/>
</dbReference>
<dbReference type="PANTHER" id="PTHR33204:SF37">
    <property type="entry name" value="HTH-TYPE TRANSCRIPTIONAL REGULATOR YODB"/>
    <property type="match status" value="1"/>
</dbReference>
<feature type="domain" description="HTH hxlR-type" evidence="4">
    <location>
        <begin position="11"/>
        <end position="101"/>
    </location>
</feature>
<dbReference type="Proteomes" id="UP000008120">
    <property type="component" value="Chromosome"/>
</dbReference>
<dbReference type="EMBL" id="AP011848">
    <property type="protein sequence ID" value="BAJ47870.1"/>
    <property type="molecule type" value="Genomic_DNA"/>
</dbReference>
<evidence type="ECO:0000259" key="4">
    <source>
        <dbReference type="PROSITE" id="PS51118"/>
    </source>
</evidence>
<evidence type="ECO:0000313" key="7">
    <source>
        <dbReference type="Proteomes" id="UP000008120"/>
    </source>
</evidence>
<accession>E6N6F1</accession>
<gene>
    <name evidence="6" type="ORF">HGMM_F15C04C33</name>
    <name evidence="5" type="ORF">HGMM_F35E02C33</name>
</gene>
<dbReference type="InterPro" id="IPR002577">
    <property type="entry name" value="HTH_HxlR"/>
</dbReference>
<dbReference type="EMBL" id="AP011894">
    <property type="protein sequence ID" value="BAJ49484.1"/>
    <property type="molecule type" value="Genomic_DNA"/>
</dbReference>
<dbReference type="Pfam" id="PF01638">
    <property type="entry name" value="HxlR"/>
    <property type="match status" value="2"/>
</dbReference>
<dbReference type="InterPro" id="IPR036388">
    <property type="entry name" value="WH-like_DNA-bd_sf"/>
</dbReference>
<name>E6N6F1_CALS0</name>
<evidence type="ECO:0000313" key="6">
    <source>
        <dbReference type="EMBL" id="BAJ49484.1"/>
    </source>
</evidence>
<keyword evidence="3" id="KW-0804">Transcription</keyword>
<dbReference type="PROSITE" id="PS51118">
    <property type="entry name" value="HTH_HXLR"/>
    <property type="match status" value="2"/>
</dbReference>
<sequence>MFLRKGMLRAVSHQFSSEVFRCKWTVPIIVSMVDGPRRFADLAKSLGISQKVLAHKLSNLMKHQLVSMDVSGYILTEKGREIGELVKPLLPHVPSHVLAEVLKCKWSKEILQTLGHGPLHSAELVDSLPGLSWKIASDRLRKLCGHGLVERMVQTCESPIRVQYSLTPRGRLLAAWLNAFHKPGTQTLYTVGASA</sequence>
<dbReference type="SUPFAM" id="SSF46785">
    <property type="entry name" value="Winged helix' DNA-binding domain"/>
    <property type="match status" value="2"/>
</dbReference>
<evidence type="ECO:0000313" key="5">
    <source>
        <dbReference type="EMBL" id="BAJ47870.1"/>
    </source>
</evidence>
<feature type="domain" description="HTH hxlR-type" evidence="4">
    <location>
        <begin position="93"/>
        <end position="192"/>
    </location>
</feature>
<dbReference type="InterPro" id="IPR036390">
    <property type="entry name" value="WH_DNA-bd_sf"/>
</dbReference>
<keyword evidence="1" id="KW-0805">Transcription regulation</keyword>
<evidence type="ECO:0000256" key="3">
    <source>
        <dbReference type="ARBA" id="ARBA00023163"/>
    </source>
</evidence>
<reference evidence="5 7" key="1">
    <citation type="journal article" date="2005" name="Environ. Microbiol.">
        <title>Genetic and functional properties of uncultivated thermophilic crenarchaeotes from a subsurface gold mine as revealed by analysis of genome fragments.</title>
        <authorList>
            <person name="Nunoura T."/>
            <person name="Hirayama H."/>
            <person name="Takami H."/>
            <person name="Oida H."/>
            <person name="Nishi S."/>
            <person name="Shimamura S."/>
            <person name="Suzuki Y."/>
            <person name="Inagaki F."/>
            <person name="Takai K."/>
            <person name="Nealson K.H."/>
            <person name="Horikoshi K."/>
        </authorList>
    </citation>
    <scope>NUCLEOTIDE SEQUENCE [LARGE SCALE GENOMIC DNA]</scope>
</reference>
<reference evidence="5 7" key="2">
    <citation type="journal article" date="2011" name="Nucleic Acids Res.">
        <title>Insights into the evolution of Archaea and eukaryotic protein modifier systems revealed by the genome of a novel archaeal group.</title>
        <authorList>
            <person name="Nunoura T."/>
            <person name="Takaki Y."/>
            <person name="Kakuta J."/>
            <person name="Nishi S."/>
            <person name="Sugahara J."/>
            <person name="Kazama H."/>
            <person name="Chee G."/>
            <person name="Hattori M."/>
            <person name="Kanai A."/>
            <person name="Atomi H."/>
            <person name="Takai K."/>
            <person name="Takami H."/>
        </authorList>
    </citation>
    <scope>NUCLEOTIDE SEQUENCE [LARGE SCALE GENOMIC DNA]</scope>
</reference>
<dbReference type="GO" id="GO:0003677">
    <property type="term" value="F:DNA binding"/>
    <property type="evidence" value="ECO:0007669"/>
    <property type="project" value="UniProtKB-KW"/>
</dbReference>
<dbReference type="AlphaFoldDB" id="E6N6F1"/>
<proteinExistence type="predicted"/>
<keyword evidence="2" id="KW-0238">DNA-binding</keyword>
<organism evidence="5 7">
    <name type="scientific">Caldiarchaeum subterraneum</name>
    <dbReference type="NCBI Taxonomy" id="311458"/>
    <lineage>
        <taxon>Archaea</taxon>
        <taxon>Nitrososphaerota</taxon>
        <taxon>Candidatus Caldarchaeales</taxon>
        <taxon>Candidatus Caldarchaeaceae</taxon>
        <taxon>Candidatus Caldarchaeum</taxon>
    </lineage>
</organism>